<organism evidence="1 2">
    <name type="scientific">Rugosimonospora acidiphila</name>
    <dbReference type="NCBI Taxonomy" id="556531"/>
    <lineage>
        <taxon>Bacteria</taxon>
        <taxon>Bacillati</taxon>
        <taxon>Actinomycetota</taxon>
        <taxon>Actinomycetes</taxon>
        <taxon>Micromonosporales</taxon>
        <taxon>Micromonosporaceae</taxon>
        <taxon>Rugosimonospora</taxon>
    </lineage>
</organism>
<evidence type="ECO:0000313" key="2">
    <source>
        <dbReference type="Proteomes" id="UP001501570"/>
    </source>
</evidence>
<evidence type="ECO:0008006" key="3">
    <source>
        <dbReference type="Google" id="ProtNLM"/>
    </source>
</evidence>
<name>A0ABP9RK96_9ACTN</name>
<keyword evidence="2" id="KW-1185">Reference proteome</keyword>
<accession>A0ABP9RK96</accession>
<gene>
    <name evidence="1" type="ORF">GCM10023322_06190</name>
</gene>
<proteinExistence type="predicted"/>
<dbReference type="Proteomes" id="UP001501570">
    <property type="component" value="Unassembled WGS sequence"/>
</dbReference>
<protein>
    <recommendedName>
        <fullName evidence="3">ABC transporter substrate-binding protein</fullName>
    </recommendedName>
</protein>
<comment type="caution">
    <text evidence="1">The sequence shown here is derived from an EMBL/GenBank/DDBJ whole genome shotgun (WGS) entry which is preliminary data.</text>
</comment>
<evidence type="ECO:0000313" key="1">
    <source>
        <dbReference type="EMBL" id="GAA5178613.1"/>
    </source>
</evidence>
<dbReference type="EMBL" id="BAABJQ010000002">
    <property type="protein sequence ID" value="GAA5178613.1"/>
    <property type="molecule type" value="Genomic_DNA"/>
</dbReference>
<sequence>MAVAIAATTSARALAGQVRISLVLTPPALVGSVRLGTPGVIDLMNGEYSAMRAAGDRVNP</sequence>
<reference evidence="2" key="1">
    <citation type="journal article" date="2019" name="Int. J. Syst. Evol. Microbiol.">
        <title>The Global Catalogue of Microorganisms (GCM) 10K type strain sequencing project: providing services to taxonomists for standard genome sequencing and annotation.</title>
        <authorList>
            <consortium name="The Broad Institute Genomics Platform"/>
            <consortium name="The Broad Institute Genome Sequencing Center for Infectious Disease"/>
            <person name="Wu L."/>
            <person name="Ma J."/>
        </authorList>
    </citation>
    <scope>NUCLEOTIDE SEQUENCE [LARGE SCALE GENOMIC DNA]</scope>
    <source>
        <strain evidence="2">JCM 18304</strain>
    </source>
</reference>